<evidence type="ECO:0008006" key="3">
    <source>
        <dbReference type="Google" id="ProtNLM"/>
    </source>
</evidence>
<dbReference type="Gene3D" id="1.10.510.10">
    <property type="entry name" value="Transferase(Phosphotransferase) domain 1"/>
    <property type="match status" value="1"/>
</dbReference>
<protein>
    <recommendedName>
        <fullName evidence="3">Protein kinase domain-containing protein</fullName>
    </recommendedName>
</protein>
<dbReference type="EMBL" id="HBHJ01002956">
    <property type="protein sequence ID" value="CAD9663795.1"/>
    <property type="molecule type" value="Transcribed_RNA"/>
</dbReference>
<name>A0A7S2W3H0_9STRA</name>
<proteinExistence type="predicted"/>
<evidence type="ECO:0000313" key="2">
    <source>
        <dbReference type="EMBL" id="CAD9663795.1"/>
    </source>
</evidence>
<dbReference type="AlphaFoldDB" id="A0A7S2W3H0"/>
<accession>A0A7S2W3H0</accession>
<feature type="compositionally biased region" description="Basic and acidic residues" evidence="1">
    <location>
        <begin position="73"/>
        <end position="91"/>
    </location>
</feature>
<feature type="region of interest" description="Disordered" evidence="1">
    <location>
        <begin position="73"/>
        <end position="133"/>
    </location>
</feature>
<gene>
    <name evidence="2" type="ORF">RMAR1173_LOCUS1875</name>
</gene>
<dbReference type="SUPFAM" id="SSF56112">
    <property type="entry name" value="Protein kinase-like (PK-like)"/>
    <property type="match status" value="1"/>
</dbReference>
<sequence length="133" mass="14766">MAIGFTPVREIWRCTPHPRTLTGSTACDPTEDEVFIDFVATLLRYDQISRPSALEALRHPFLAETEEALREVEEFETELRGGSDARSDKNAKAGKRPPRRLTSTKGKVVAKPSTPRMNNATKKSRLKPGGSTI</sequence>
<reference evidence="2" key="1">
    <citation type="submission" date="2021-01" db="EMBL/GenBank/DDBJ databases">
        <authorList>
            <person name="Corre E."/>
            <person name="Pelletier E."/>
            <person name="Niang G."/>
            <person name="Scheremetjew M."/>
            <person name="Finn R."/>
            <person name="Kale V."/>
            <person name="Holt S."/>
            <person name="Cochrane G."/>
            <person name="Meng A."/>
            <person name="Brown T."/>
            <person name="Cohen L."/>
        </authorList>
    </citation>
    <scope>NUCLEOTIDE SEQUENCE</scope>
    <source>
        <strain evidence="2">CCMP1243</strain>
    </source>
</reference>
<organism evidence="2">
    <name type="scientific">Rhizochromulina marina</name>
    <dbReference type="NCBI Taxonomy" id="1034831"/>
    <lineage>
        <taxon>Eukaryota</taxon>
        <taxon>Sar</taxon>
        <taxon>Stramenopiles</taxon>
        <taxon>Ochrophyta</taxon>
        <taxon>Dictyochophyceae</taxon>
        <taxon>Rhizochromulinales</taxon>
        <taxon>Rhizochromulina</taxon>
    </lineage>
</organism>
<dbReference type="InterPro" id="IPR011009">
    <property type="entry name" value="Kinase-like_dom_sf"/>
</dbReference>
<evidence type="ECO:0000256" key="1">
    <source>
        <dbReference type="SAM" id="MobiDB-lite"/>
    </source>
</evidence>